<dbReference type="SMART" id="SM00249">
    <property type="entry name" value="PHD"/>
    <property type="match status" value="1"/>
</dbReference>
<keyword evidence="3" id="KW-0863">Zinc-finger</keyword>
<dbReference type="PANTHER" id="PTHR46452">
    <property type="entry name" value="TRANSCRIPTION INITIATION FACTOR TFIID SUBUNIT 3"/>
    <property type="match status" value="1"/>
</dbReference>
<feature type="compositionally biased region" description="Basic and acidic residues" evidence="8">
    <location>
        <begin position="774"/>
        <end position="796"/>
    </location>
</feature>
<keyword evidence="7" id="KW-0539">Nucleus</keyword>
<dbReference type="InterPro" id="IPR019786">
    <property type="entry name" value="Zinc_finger_PHD-type_CS"/>
</dbReference>
<reference evidence="10" key="1">
    <citation type="journal article" date="2014" name="Genome Biol.">
        <title>Genome analysis of a major urban malaria vector mosquito, Anopheles stephensi.</title>
        <authorList>
            <person name="Jiang X."/>
            <person name="Peery A."/>
            <person name="Hall A.B."/>
            <person name="Sharma A."/>
            <person name="Chen X.G."/>
            <person name="Waterhouse R.M."/>
            <person name="Komissarov A."/>
            <person name="Riehle M.M."/>
            <person name="Shouche Y."/>
            <person name="Sharakhova M.V."/>
            <person name="Lawson D."/>
            <person name="Pakpour N."/>
            <person name="Arensburger P."/>
            <person name="Davidson V.L."/>
            <person name="Eiglmeier K."/>
            <person name="Emrich S."/>
            <person name="George P."/>
            <person name="Kennedy R.C."/>
            <person name="Mane S.P."/>
            <person name="Maslen G."/>
            <person name="Oringanje C."/>
            <person name="Qi Y."/>
            <person name="Settlage R."/>
            <person name="Tojo M."/>
            <person name="Tubio J.M."/>
            <person name="Unger M.F."/>
            <person name="Wang B."/>
            <person name="Vernick K.D."/>
            <person name="Ribeiro J.M."/>
            <person name="James A.A."/>
            <person name="Michel K."/>
            <person name="Riehle M.A."/>
            <person name="Luckhart S."/>
            <person name="Sharakhov I.V."/>
            <person name="Tu Z."/>
        </authorList>
    </citation>
    <scope>NUCLEOTIDE SEQUENCE [LARGE SCALE GENOMIC DNA]</scope>
    <source>
        <strain evidence="10">Indian</strain>
    </source>
</reference>
<dbReference type="STRING" id="30069.A0A182YQ64"/>
<feature type="region of interest" description="Disordered" evidence="8">
    <location>
        <begin position="563"/>
        <end position="595"/>
    </location>
</feature>
<dbReference type="GO" id="GO:0046982">
    <property type="term" value="F:protein heterodimerization activity"/>
    <property type="evidence" value="ECO:0007669"/>
    <property type="project" value="InterPro"/>
</dbReference>
<dbReference type="GO" id="GO:0005669">
    <property type="term" value="C:transcription factor TFIID complex"/>
    <property type="evidence" value="ECO:0007669"/>
    <property type="project" value="TreeGrafter"/>
</dbReference>
<feature type="compositionally biased region" description="Basic and acidic residues" evidence="8">
    <location>
        <begin position="1278"/>
        <end position="1292"/>
    </location>
</feature>
<dbReference type="VEuPathDB" id="VectorBase:ASTE000908"/>
<feature type="compositionally biased region" description="Basic residues" evidence="8">
    <location>
        <begin position="1579"/>
        <end position="1588"/>
    </location>
</feature>
<evidence type="ECO:0000256" key="5">
    <source>
        <dbReference type="ARBA" id="ARBA00023015"/>
    </source>
</evidence>
<dbReference type="InterPro" id="IPR019787">
    <property type="entry name" value="Znf_PHD-finger"/>
</dbReference>
<keyword evidence="2" id="KW-0479">Metal-binding</keyword>
<dbReference type="SUPFAM" id="SSF57903">
    <property type="entry name" value="FYVE/PHD zinc finger"/>
    <property type="match status" value="1"/>
</dbReference>
<keyword evidence="5" id="KW-0805">Transcription regulation</keyword>
<dbReference type="PANTHER" id="PTHR46452:SF1">
    <property type="entry name" value="TRANSCRIPTION INITIATION FACTOR TFIID SUBUNIT 3"/>
    <property type="match status" value="1"/>
</dbReference>
<feature type="compositionally biased region" description="Basic residues" evidence="8">
    <location>
        <begin position="1252"/>
        <end position="1264"/>
    </location>
</feature>
<dbReference type="Pfam" id="PF07524">
    <property type="entry name" value="Bromo_TP"/>
    <property type="match status" value="1"/>
</dbReference>
<keyword evidence="10" id="KW-1185">Reference proteome</keyword>
<dbReference type="GO" id="GO:0045944">
    <property type="term" value="P:positive regulation of transcription by RNA polymerase II"/>
    <property type="evidence" value="ECO:0007669"/>
    <property type="project" value="TreeGrafter"/>
</dbReference>
<feature type="compositionally biased region" description="Polar residues" evidence="8">
    <location>
        <begin position="1160"/>
        <end position="1173"/>
    </location>
</feature>
<feature type="region of interest" description="Disordered" evidence="8">
    <location>
        <begin position="1149"/>
        <end position="1184"/>
    </location>
</feature>
<dbReference type="PROSITE" id="PS50016">
    <property type="entry name" value="ZF_PHD_2"/>
    <property type="match status" value="1"/>
</dbReference>
<evidence type="ECO:0000256" key="6">
    <source>
        <dbReference type="ARBA" id="ARBA00023163"/>
    </source>
</evidence>
<dbReference type="OMA" id="RYCELYN"/>
<organism evidence="9 10">
    <name type="scientific">Anopheles stephensi</name>
    <name type="common">Indo-Pakistan malaria mosquito</name>
    <dbReference type="NCBI Taxonomy" id="30069"/>
    <lineage>
        <taxon>Eukaryota</taxon>
        <taxon>Metazoa</taxon>
        <taxon>Ecdysozoa</taxon>
        <taxon>Arthropoda</taxon>
        <taxon>Hexapoda</taxon>
        <taxon>Insecta</taxon>
        <taxon>Pterygota</taxon>
        <taxon>Neoptera</taxon>
        <taxon>Endopterygota</taxon>
        <taxon>Diptera</taxon>
        <taxon>Nematocera</taxon>
        <taxon>Culicoidea</taxon>
        <taxon>Culicidae</taxon>
        <taxon>Anophelinae</taxon>
        <taxon>Anopheles</taxon>
    </lineage>
</organism>
<feature type="compositionally biased region" description="Basic residues" evidence="8">
    <location>
        <begin position="573"/>
        <end position="592"/>
    </location>
</feature>
<feature type="compositionally biased region" description="Low complexity" evidence="8">
    <location>
        <begin position="1174"/>
        <end position="1184"/>
    </location>
</feature>
<feature type="compositionally biased region" description="Low complexity" evidence="8">
    <location>
        <begin position="807"/>
        <end position="826"/>
    </location>
</feature>
<feature type="compositionally biased region" description="Basic residues" evidence="8">
    <location>
        <begin position="1323"/>
        <end position="1341"/>
    </location>
</feature>
<reference evidence="9" key="2">
    <citation type="submission" date="2020-05" db="UniProtKB">
        <authorList>
            <consortium name="EnsemblMetazoa"/>
        </authorList>
    </citation>
    <scope>IDENTIFICATION</scope>
    <source>
        <strain evidence="9">Indian</strain>
    </source>
</reference>
<dbReference type="VEuPathDB" id="VectorBase:ASTEI10600"/>
<evidence type="ECO:0000256" key="7">
    <source>
        <dbReference type="ARBA" id="ARBA00023242"/>
    </source>
</evidence>
<feature type="region of interest" description="Disordered" evidence="8">
    <location>
        <begin position="1662"/>
        <end position="1683"/>
    </location>
</feature>
<comment type="subcellular location">
    <subcellularLocation>
        <location evidence="1">Nucleus</location>
    </subcellularLocation>
</comment>
<evidence type="ECO:0000256" key="8">
    <source>
        <dbReference type="SAM" id="MobiDB-lite"/>
    </source>
</evidence>
<dbReference type="InterPro" id="IPR001965">
    <property type="entry name" value="Znf_PHD"/>
</dbReference>
<proteinExistence type="predicted"/>
<feature type="region of interest" description="Disordered" evidence="8">
    <location>
        <begin position="1238"/>
        <end position="1371"/>
    </location>
</feature>
<name>A0A182YQ64_ANOST</name>
<evidence type="ECO:0000256" key="4">
    <source>
        <dbReference type="ARBA" id="ARBA00022833"/>
    </source>
</evidence>
<feature type="region of interest" description="Disordered" evidence="8">
    <location>
        <begin position="407"/>
        <end position="485"/>
    </location>
</feature>
<dbReference type="VEuPathDB" id="VectorBase:ASTEI20_034331"/>
<feature type="region of interest" description="Disordered" evidence="8">
    <location>
        <begin position="747"/>
        <end position="894"/>
    </location>
</feature>
<dbReference type="CDD" id="cd22916">
    <property type="entry name" value="HFD_TAF3"/>
    <property type="match status" value="1"/>
</dbReference>
<evidence type="ECO:0000313" key="10">
    <source>
        <dbReference type="Proteomes" id="UP000076408"/>
    </source>
</evidence>
<feature type="region of interest" description="Disordered" evidence="8">
    <location>
        <begin position="1446"/>
        <end position="1467"/>
    </location>
</feature>
<dbReference type="PROSITE" id="PS01359">
    <property type="entry name" value="ZF_PHD_1"/>
    <property type="match status" value="1"/>
</dbReference>
<feature type="region of interest" description="Disordered" evidence="8">
    <location>
        <begin position="1563"/>
        <end position="1588"/>
    </location>
</feature>
<evidence type="ECO:0000256" key="3">
    <source>
        <dbReference type="ARBA" id="ARBA00022771"/>
    </source>
</evidence>
<dbReference type="Proteomes" id="UP000076408">
    <property type="component" value="Unassembled WGS sequence"/>
</dbReference>
<evidence type="ECO:0000313" key="9">
    <source>
        <dbReference type="EnsemblMetazoa" id="ASTEI10600-PA"/>
    </source>
</evidence>
<feature type="compositionally biased region" description="Basic and acidic residues" evidence="8">
    <location>
        <begin position="444"/>
        <end position="478"/>
    </location>
</feature>
<feature type="compositionally biased region" description="Basic and acidic residues" evidence="8">
    <location>
        <begin position="1566"/>
        <end position="1576"/>
    </location>
</feature>
<dbReference type="Gene3D" id="1.10.20.10">
    <property type="entry name" value="Histone, subunit A"/>
    <property type="match status" value="1"/>
</dbReference>
<feature type="region of interest" description="Disordered" evidence="8">
    <location>
        <begin position="927"/>
        <end position="949"/>
    </location>
</feature>
<feature type="compositionally biased region" description="Low complexity" evidence="8">
    <location>
        <begin position="1352"/>
        <end position="1371"/>
    </location>
</feature>
<evidence type="ECO:0000256" key="1">
    <source>
        <dbReference type="ARBA" id="ARBA00004123"/>
    </source>
</evidence>
<dbReference type="InterPro" id="IPR011011">
    <property type="entry name" value="Znf_FYVE_PHD"/>
</dbReference>
<dbReference type="SMART" id="SM00576">
    <property type="entry name" value="BTP"/>
    <property type="match status" value="1"/>
</dbReference>
<protein>
    <submittedName>
        <fullName evidence="9">Uncharacterized protein</fullName>
    </submittedName>
</protein>
<dbReference type="EnsemblMetazoa" id="ASTEI10600-RA">
    <property type="protein sequence ID" value="ASTEI10600-PA"/>
    <property type="gene ID" value="ASTEI10600"/>
</dbReference>
<accession>A0A182YQ64</accession>
<feature type="compositionally biased region" description="Basic residues" evidence="8">
    <location>
        <begin position="1671"/>
        <end position="1683"/>
    </location>
</feature>
<dbReference type="InterPro" id="IPR009072">
    <property type="entry name" value="Histone-fold"/>
</dbReference>
<dbReference type="Pfam" id="PF00628">
    <property type="entry name" value="PHD"/>
    <property type="match status" value="1"/>
</dbReference>
<dbReference type="CDD" id="cd15522">
    <property type="entry name" value="PHD_TAF3"/>
    <property type="match status" value="1"/>
</dbReference>
<dbReference type="Gene3D" id="3.30.40.10">
    <property type="entry name" value="Zinc/RING finger domain, C3HC4 (zinc finger)"/>
    <property type="match status" value="1"/>
</dbReference>
<dbReference type="InterPro" id="IPR013083">
    <property type="entry name" value="Znf_RING/FYVE/PHD"/>
</dbReference>
<keyword evidence="6" id="KW-0804">Transcription</keyword>
<dbReference type="InterPro" id="IPR006565">
    <property type="entry name" value="BTP"/>
</dbReference>
<feature type="region of interest" description="Disordered" evidence="8">
    <location>
        <begin position="191"/>
        <end position="228"/>
    </location>
</feature>
<keyword evidence="4" id="KW-0862">Zinc</keyword>
<dbReference type="GO" id="GO:0008270">
    <property type="term" value="F:zinc ion binding"/>
    <property type="evidence" value="ECO:0007669"/>
    <property type="project" value="UniProtKB-KW"/>
</dbReference>
<dbReference type="GO" id="GO:0002039">
    <property type="term" value="F:p53 binding"/>
    <property type="evidence" value="ECO:0007669"/>
    <property type="project" value="TreeGrafter"/>
</dbReference>
<evidence type="ECO:0000256" key="2">
    <source>
        <dbReference type="ARBA" id="ARBA00022723"/>
    </source>
</evidence>
<sequence length="1683" mass="177342">MLNVSDIMSQEYAQHVLKVAVAQICRTIGWHSTHASTMDLLIDVTQHFLREISRIMHRYCELYNRTEANLDDLALAYKEIGINLDELMEYVQFVDPIPLTLEVPRFPLPKESNLNFLKPGSREVLTRPVHIPEYMPPLMLEAEEDGATDRPENDGEKRTAYNDASKSLLNNAAIAIAATVAATISSEARALADGGSGSGTSSDTKGGPMVTSVEEVSSTGEGLDDGSSIPHVVINEEVEIPMQTIEVKEPSNVGGNEEPTAINTVSKRPDNVIVADKPTQPDDTTLAAGSKPVLTTEEGRPTREISSVIMTTSGFISPAREGKLPESRIPIIPEDRPMQQPSPVISVIPPALTTVSHLQMSSALPPGASMPAGVSSLHGPSPVSSAALLASAASNYYPKPGTIDGTTGGAVGLPPPASTPGSIGVGVGLPSDTSTPLAPLMKPQGEEKPVKKMKKKPADREKKKANASKKSDKQHAAGEKGTATMAKQTLPMDVPFGTIVAKDEPNFTIQLPPPSDAPVAGRVLDSLVGLSNQFVKNSVLGTEANEATKAESSMPGGVGLVVSPNPTTGKPAKPAKVKVPKEKAVKKRKSATPKHAPVPVAGEMLMDDPMLLQRPPLPMQNFLPFPTTPKTKKVPKASKKAAVQRGQFDAEHPPPLIPGPLGLGTPSFGGPMKPGISNPAPDNLFGKPSNTTGGIGSSTTAAISFQAKKPPLVGSFKQEESHESQQQYIDQAAQLNMLQKMHPSLEITASPSFSSQDEHEKPLTPGRMIFEGSRGMKPDTTTSDRDVIVIDDDKSPPHVPAVSSTMATPPTTKKQRKQTAQTNTNTPPAVSLQGLPPPYAIGSDGEFRPDDPSHFSPLSSNVPKTPDIRLQHSSSSSTASSWMNESPRLAATPKKAAVTGNLFSELASKTPDEAARLTLAGATVSAAATTVEGGKKPKRPKQKPKADAKTVAKLAEANKKLDEAVAAGQKFGNASSSGHQYPFSVYPGSLNPFAPDASVYSKYLNQSLQSVAGLRNTMPFGIFPLPSGPGLIPDNPLFPRLPPTYPGQPRGPGGFQMPPNPFGLPGINPMNLLRMPTLANRMPGGAGGSQRDFLDEPLDPETKLAQTPLDLQKSTCNVAPLVPPSLFQSASESMALGGTNELLNLSVSKSTSSLSPGKDTVSTTQTASSTRNETSVTTSAAAGGGASASIFSSTGVTSIVKESCKEDQVVILPAASVLLGASPPQRSNMLVVDVIEDSDDGSQSTVGGKSKDGKRKQKEHKKDRKLKDGKIKKKKDKKDKSKSKDREREQQLKELAAGTATSPGVMTMGMIGAEEALMEQLRKERKEKKEKRKEKIKKEKRKEKERSMVAIGGSASTVGPASSSSVGSTGASAVQASGDVVPKLMLKIGGSNATQSPRSETPDQQLFGASSAAVAVAATSIGDSKRDVSPELARISALVTRPPKLKVAGGGLTAGGSKSKKDEASKNVPLIGSPLLGLAGTEQLKLHAGLDSDDTFSALKQSTKSSHLTASAVSSSSSALVNYGATDDSSAGAGVGSSTSRGSKVARLIDVFSADSTVKSFAGGETSKKAMKESSKGSKSVHHHHHHHASLVDTYNTTPAHMTDADGNTVWICPACGRVDDGTPMIGCDGCDAWYHWVCVGIQVPPDDNEDWYCRVCIAKKQDSHADEKQRKRKKKDKKTAKE</sequence>